<dbReference type="PANTHER" id="PTHR43841">
    <property type="entry name" value="3-HYDROXYACYL-THIOESTER DEHYDRATASE HTDX-RELATED"/>
    <property type="match status" value="1"/>
</dbReference>
<protein>
    <submittedName>
        <fullName evidence="3">MaoC/PaaZ C-terminal domain-containing protein</fullName>
    </submittedName>
</protein>
<organism evidence="3 4">
    <name type="scientific">Georgenia halotolerans</name>
    <dbReference type="NCBI Taxonomy" id="3028317"/>
    <lineage>
        <taxon>Bacteria</taxon>
        <taxon>Bacillati</taxon>
        <taxon>Actinomycetota</taxon>
        <taxon>Actinomycetes</taxon>
        <taxon>Micrococcales</taxon>
        <taxon>Bogoriellaceae</taxon>
        <taxon>Georgenia</taxon>
    </lineage>
</organism>
<evidence type="ECO:0000256" key="1">
    <source>
        <dbReference type="ARBA" id="ARBA00005254"/>
    </source>
</evidence>
<evidence type="ECO:0000259" key="2">
    <source>
        <dbReference type="Pfam" id="PF01575"/>
    </source>
</evidence>
<dbReference type="InterPro" id="IPR029069">
    <property type="entry name" value="HotDog_dom_sf"/>
</dbReference>
<dbReference type="PANTHER" id="PTHR43841:SF3">
    <property type="entry name" value="(3R)-HYDROXYACYL-ACP DEHYDRATASE SUBUNIT HADB"/>
    <property type="match status" value="1"/>
</dbReference>
<comment type="similarity">
    <text evidence="1">Belongs to the enoyl-CoA hydratase/isomerase family.</text>
</comment>
<keyword evidence="4" id="KW-1185">Reference proteome</keyword>
<dbReference type="Proteomes" id="UP001165561">
    <property type="component" value="Unassembled WGS sequence"/>
</dbReference>
<evidence type="ECO:0000313" key="4">
    <source>
        <dbReference type="Proteomes" id="UP001165561"/>
    </source>
</evidence>
<dbReference type="EMBL" id="JARACI010001176">
    <property type="protein sequence ID" value="MDD9207967.1"/>
    <property type="molecule type" value="Genomic_DNA"/>
</dbReference>
<comment type="caution">
    <text evidence="3">The sequence shown here is derived from an EMBL/GenBank/DDBJ whole genome shotgun (WGS) entry which is preliminary data.</text>
</comment>
<sequence>MTDVPNDAAGAAPEAGTELFDRTFTVDRDLLVRYAGASGDFNPIHHNDRVAREVGLPGVIAHGMATMGLAAAALADWAGDPGAVLDYGVRFTRPVPVPDPGAAEVRVVGRAGAADPAAGTIRVDLTVTTGEVTVLSKARAQVRLR</sequence>
<dbReference type="SUPFAM" id="SSF54637">
    <property type="entry name" value="Thioesterase/thiol ester dehydrase-isomerase"/>
    <property type="match status" value="1"/>
</dbReference>
<dbReference type="InterPro" id="IPR002539">
    <property type="entry name" value="MaoC-like_dom"/>
</dbReference>
<feature type="domain" description="MaoC-like" evidence="2">
    <location>
        <begin position="21"/>
        <end position="126"/>
    </location>
</feature>
<gene>
    <name evidence="3" type="ORF">PU560_16050</name>
</gene>
<name>A0ABT5U0W5_9MICO</name>
<dbReference type="Pfam" id="PF01575">
    <property type="entry name" value="MaoC_dehydratas"/>
    <property type="match status" value="1"/>
</dbReference>
<dbReference type="Gene3D" id="3.10.129.10">
    <property type="entry name" value="Hotdog Thioesterase"/>
    <property type="match status" value="1"/>
</dbReference>
<evidence type="ECO:0000313" key="3">
    <source>
        <dbReference type="EMBL" id="MDD9207967.1"/>
    </source>
</evidence>
<accession>A0ABT5U0W5</accession>
<proteinExistence type="inferred from homology"/>
<reference evidence="3" key="1">
    <citation type="submission" date="2023-02" db="EMBL/GenBank/DDBJ databases">
        <title>Georgenia sp.10Sc9-8, isolated from a soil sample collected from the Taklamakan desert.</title>
        <authorList>
            <person name="Liu S."/>
        </authorList>
    </citation>
    <scope>NUCLEOTIDE SEQUENCE</scope>
    <source>
        <strain evidence="3">10Sc9-8</strain>
    </source>
</reference>